<evidence type="ECO:0000313" key="2">
    <source>
        <dbReference type="Proteomes" id="UP001056120"/>
    </source>
</evidence>
<organism evidence="1 2">
    <name type="scientific">Smallanthus sonchifolius</name>
    <dbReference type="NCBI Taxonomy" id="185202"/>
    <lineage>
        <taxon>Eukaryota</taxon>
        <taxon>Viridiplantae</taxon>
        <taxon>Streptophyta</taxon>
        <taxon>Embryophyta</taxon>
        <taxon>Tracheophyta</taxon>
        <taxon>Spermatophyta</taxon>
        <taxon>Magnoliopsida</taxon>
        <taxon>eudicotyledons</taxon>
        <taxon>Gunneridae</taxon>
        <taxon>Pentapetalae</taxon>
        <taxon>asterids</taxon>
        <taxon>campanulids</taxon>
        <taxon>Asterales</taxon>
        <taxon>Asteraceae</taxon>
        <taxon>Asteroideae</taxon>
        <taxon>Heliantheae alliance</taxon>
        <taxon>Millerieae</taxon>
        <taxon>Smallanthus</taxon>
    </lineage>
</organism>
<reference evidence="2" key="1">
    <citation type="journal article" date="2022" name="Mol. Ecol. Resour.">
        <title>The genomes of chicory, endive, great burdock and yacon provide insights into Asteraceae palaeo-polyploidization history and plant inulin production.</title>
        <authorList>
            <person name="Fan W."/>
            <person name="Wang S."/>
            <person name="Wang H."/>
            <person name="Wang A."/>
            <person name="Jiang F."/>
            <person name="Liu H."/>
            <person name="Zhao H."/>
            <person name="Xu D."/>
            <person name="Zhang Y."/>
        </authorList>
    </citation>
    <scope>NUCLEOTIDE SEQUENCE [LARGE SCALE GENOMIC DNA]</scope>
    <source>
        <strain evidence="2">cv. Yunnan</strain>
    </source>
</reference>
<keyword evidence="2" id="KW-1185">Reference proteome</keyword>
<sequence>MRLKIARDAAIGLQYLHEGMGPGNEIIFRDFKPSNVLLDEDWNAKLSDFGLVREGPQDGRSHVSTSVVGTKGYAAPEYVQTGRLTVKIDVWSYGIFLKELISGQRPLAQKNSQTGVCCYAGAGKSKRIVDPRLENNYSDRSMQKIYSIVDKCLVTGHRLRPSMRQVLEMVNEAIALQN</sequence>
<dbReference type="Proteomes" id="UP001056120">
    <property type="component" value="Linkage Group LG03"/>
</dbReference>
<gene>
    <name evidence="1" type="ORF">L1987_10173</name>
</gene>
<comment type="caution">
    <text evidence="1">The sequence shown here is derived from an EMBL/GenBank/DDBJ whole genome shotgun (WGS) entry which is preliminary data.</text>
</comment>
<name>A0ACB9JRI4_9ASTR</name>
<protein>
    <submittedName>
        <fullName evidence="1">Uncharacterized protein</fullName>
    </submittedName>
</protein>
<dbReference type="EMBL" id="CM042020">
    <property type="protein sequence ID" value="KAI3822580.1"/>
    <property type="molecule type" value="Genomic_DNA"/>
</dbReference>
<proteinExistence type="predicted"/>
<evidence type="ECO:0000313" key="1">
    <source>
        <dbReference type="EMBL" id="KAI3822580.1"/>
    </source>
</evidence>
<accession>A0ACB9JRI4</accession>
<reference evidence="1 2" key="2">
    <citation type="journal article" date="2022" name="Mol. Ecol. Resour.">
        <title>The genomes of chicory, endive, great burdock and yacon provide insights into Asteraceae paleo-polyploidization history and plant inulin production.</title>
        <authorList>
            <person name="Fan W."/>
            <person name="Wang S."/>
            <person name="Wang H."/>
            <person name="Wang A."/>
            <person name="Jiang F."/>
            <person name="Liu H."/>
            <person name="Zhao H."/>
            <person name="Xu D."/>
            <person name="Zhang Y."/>
        </authorList>
    </citation>
    <scope>NUCLEOTIDE SEQUENCE [LARGE SCALE GENOMIC DNA]</scope>
    <source>
        <strain evidence="2">cv. Yunnan</strain>
        <tissue evidence="1">Leaves</tissue>
    </source>
</reference>